<name>A0A401FS65_9BACT</name>
<feature type="compositionally biased region" description="Basic and acidic residues" evidence="1">
    <location>
        <begin position="125"/>
        <end position="135"/>
    </location>
</feature>
<organism evidence="2 3">
    <name type="scientific">Desulfonema ishimotonii</name>
    <dbReference type="NCBI Taxonomy" id="45657"/>
    <lineage>
        <taxon>Bacteria</taxon>
        <taxon>Pseudomonadati</taxon>
        <taxon>Thermodesulfobacteriota</taxon>
        <taxon>Desulfobacteria</taxon>
        <taxon>Desulfobacterales</taxon>
        <taxon>Desulfococcaceae</taxon>
        <taxon>Desulfonema</taxon>
    </lineage>
</organism>
<dbReference type="AlphaFoldDB" id="A0A401FS65"/>
<feature type="region of interest" description="Disordered" evidence="1">
    <location>
        <begin position="114"/>
        <end position="135"/>
    </location>
</feature>
<sequence length="135" mass="15333">MDIPPYKIHNVLKLYTKRLIQDRQAPHPVPERYCRISDSEDAAGPDRQKAFIRRISENLICRARALRSEKTQVREKIAPWQTLPKEAGTILRKGAFVYYAIEKGIDIVKHTLAPGGSSASEDSSFSEKKKIALKD</sequence>
<dbReference type="Proteomes" id="UP000288096">
    <property type="component" value="Unassembled WGS sequence"/>
</dbReference>
<dbReference type="EMBL" id="BEXT01000001">
    <property type="protein sequence ID" value="GBC59804.1"/>
    <property type="molecule type" value="Genomic_DNA"/>
</dbReference>
<reference evidence="3" key="2">
    <citation type="submission" date="2019-01" db="EMBL/GenBank/DDBJ databases">
        <title>Genome sequence of Desulfonema ishimotonii strain Tokyo 01.</title>
        <authorList>
            <person name="Fukui M."/>
        </authorList>
    </citation>
    <scope>NUCLEOTIDE SEQUENCE [LARGE SCALE GENOMIC DNA]</scope>
    <source>
        <strain evidence="3">Tokyo 01</strain>
    </source>
</reference>
<evidence type="ECO:0000256" key="1">
    <source>
        <dbReference type="SAM" id="MobiDB-lite"/>
    </source>
</evidence>
<accession>A0A401FS65</accession>
<protein>
    <submittedName>
        <fullName evidence="2">RNA polymerase sigma factor, sigma-70 family</fullName>
    </submittedName>
</protein>
<comment type="caution">
    <text evidence="2">The sequence shown here is derived from an EMBL/GenBank/DDBJ whole genome shotgun (WGS) entry which is preliminary data.</text>
</comment>
<evidence type="ECO:0000313" key="3">
    <source>
        <dbReference type="Proteomes" id="UP000288096"/>
    </source>
</evidence>
<gene>
    <name evidence="2" type="ORF">DENIS_0745</name>
</gene>
<proteinExistence type="predicted"/>
<evidence type="ECO:0000313" key="2">
    <source>
        <dbReference type="EMBL" id="GBC59804.1"/>
    </source>
</evidence>
<reference evidence="3" key="1">
    <citation type="submission" date="2017-11" db="EMBL/GenBank/DDBJ databases">
        <authorList>
            <person name="Watanabe M."/>
            <person name="Kojima H."/>
        </authorList>
    </citation>
    <scope>NUCLEOTIDE SEQUENCE [LARGE SCALE GENOMIC DNA]</scope>
    <source>
        <strain evidence="3">Tokyo 01</strain>
    </source>
</reference>
<keyword evidence="3" id="KW-1185">Reference proteome</keyword>